<evidence type="ECO:0000259" key="6">
    <source>
        <dbReference type="PROSITE" id="PS51635"/>
    </source>
</evidence>
<dbReference type="PANTHER" id="PTHR35394">
    <property type="entry name" value="DUF3176 DOMAIN-CONTAINING PROTEIN"/>
    <property type="match status" value="1"/>
</dbReference>
<dbReference type="InterPro" id="IPR021514">
    <property type="entry name" value="DUF3176"/>
</dbReference>
<dbReference type="InterPro" id="IPR016035">
    <property type="entry name" value="Acyl_Trfase/lysoPLipase"/>
</dbReference>
<evidence type="ECO:0000256" key="1">
    <source>
        <dbReference type="ARBA" id="ARBA00002682"/>
    </source>
</evidence>
<dbReference type="Proteomes" id="UP000767238">
    <property type="component" value="Unassembled WGS sequence"/>
</dbReference>
<dbReference type="AlphaFoldDB" id="A0A9P8GCE1"/>
<dbReference type="InterPro" id="IPR002641">
    <property type="entry name" value="PNPLA_dom"/>
</dbReference>
<dbReference type="PROSITE" id="PS51635">
    <property type="entry name" value="PNPLA"/>
    <property type="match status" value="1"/>
</dbReference>
<feature type="transmembrane region" description="Helical" evidence="5">
    <location>
        <begin position="670"/>
        <end position="689"/>
    </location>
</feature>
<comment type="function">
    <text evidence="1">Probable lipid hydrolase.</text>
</comment>
<organism evidence="7 8">
    <name type="scientific">Aureobasidium melanogenum</name>
    <name type="common">Aureobasidium pullulans var. melanogenum</name>
    <dbReference type="NCBI Taxonomy" id="46634"/>
    <lineage>
        <taxon>Eukaryota</taxon>
        <taxon>Fungi</taxon>
        <taxon>Dikarya</taxon>
        <taxon>Ascomycota</taxon>
        <taxon>Pezizomycotina</taxon>
        <taxon>Dothideomycetes</taxon>
        <taxon>Dothideomycetidae</taxon>
        <taxon>Dothideales</taxon>
        <taxon>Saccotheciaceae</taxon>
        <taxon>Aureobasidium</taxon>
    </lineage>
</organism>
<dbReference type="CDD" id="cd07229">
    <property type="entry name" value="Pat_TGL3_like"/>
    <property type="match status" value="1"/>
</dbReference>
<dbReference type="InterPro" id="IPR021771">
    <property type="entry name" value="Triacylglycerol_lipase_N"/>
</dbReference>
<dbReference type="GO" id="GO:0006641">
    <property type="term" value="P:triglyceride metabolic process"/>
    <property type="evidence" value="ECO:0007669"/>
    <property type="project" value="UniProtKB-ARBA"/>
</dbReference>
<dbReference type="GO" id="GO:0004806">
    <property type="term" value="F:triacylglycerol lipase activity"/>
    <property type="evidence" value="ECO:0007669"/>
    <property type="project" value="InterPro"/>
</dbReference>
<comment type="caution">
    <text evidence="7">The sequence shown here is derived from an EMBL/GenBank/DDBJ whole genome shotgun (WGS) entry which is preliminary data.</text>
</comment>
<dbReference type="EMBL" id="JAHFYH010000069">
    <property type="protein sequence ID" value="KAH0215791.1"/>
    <property type="molecule type" value="Genomic_DNA"/>
</dbReference>
<sequence length="1083" mass="120336">MANRSRSSSVAAFLKALIRLFFDVAFFWHMRLWAWWTRPSQKDIQLECLNSARYYEEWEAAAFALDELFGNDLWFENPSSKHYDYRLIHSRLQYILEAREDDDILGLVNLLRSGLVRNLGNITAPRLYNRAYAGTKLLIEDYITQVALAVEYVTAYPTSPMYDTSLTNQAKLDLLHDTRQALGRSVLVLQGGSIFGLCHIGVVKALHLRGLLPRIISGTATGALMAALVGVHNEDELLKFLSGEGIDLTAFATRSDQMAKNGNSGFTQYGWFSTWFRRAKRFVTEGYLLDSRVLEECVRANVGDLTFMEAYQRTKRVLNITVASTGNGMPSLLNYLTAPNVLIWSAALASNASDVLYSPLTMKCKDESGNIVPWASIHPVNLRPSTPSGYAAERDSPLTRIAELFNVNHFIVSQARPYIAPFLRSDLHSPKPGYKGRSSLTTSLMKVMVMEVQHRLHQLDSLGYLPAQIRRFLLDENIPGASLTLVPESAIQDSILLANISHVNRQDWKHWPSVDTSYAPCSSRESSEHSQPPRPPSPPLLDRAIEDPEQPTSVQIWRQVLRDWWIELLCLFFATASLCLVTIGLGLLNNKPLASWHLSISLNAVVSALIVATKAALIYTTACCLGQLKWHHFQHSLHARSLYDLKTFDEASKGPLGAVKLIFRLRRVSFVAWFGGAIVVAAVFMEVFGQQVLGFVNKSVVVEGGMAGFPVTQHLSSQNSWYLDYTMMSELQELLLAAIFKGDATPGFECSTAECTWPVSATLGICSQCVDVTETSTGACEGDSKNLDCSFEVPGFGTLGGTVQPGGPMPLINTTTMDSVYDATPSFYNFSTLVVAESTNWTAKLTTCELSWCAWTFDNATFKGTDLDLGTAKQHPLQFTGTWDKTNATLNLDDTQSVCTVLGDYPAGLNNTFTISQGKEYFLKYAVRLILKAGYQGADFYTQLTLATSSLDYTDTAAMSSNLAAFITNALRTQDGMQSVGTAWQSITFIQVRWVWLSLPAALVLAAGILLFLTIVQSRRHDTVLWKTSLLAFLFCSTHTWKTDASVHEEDKIRSLGAMEMASKRMEAKLERDDQGRYQLVQI</sequence>
<evidence type="ECO:0000313" key="7">
    <source>
        <dbReference type="EMBL" id="KAH0215791.1"/>
    </source>
</evidence>
<dbReference type="Gene3D" id="3.40.1090.10">
    <property type="entry name" value="Cytosolic phospholipase A2 catalytic domain"/>
    <property type="match status" value="1"/>
</dbReference>
<feature type="transmembrane region" description="Helical" evidence="5">
    <location>
        <begin position="564"/>
        <end position="588"/>
    </location>
</feature>
<feature type="non-terminal residue" evidence="7">
    <location>
        <position position="1"/>
    </location>
</feature>
<dbReference type="Pfam" id="PF01734">
    <property type="entry name" value="Patatin"/>
    <property type="match status" value="1"/>
</dbReference>
<dbReference type="SUPFAM" id="SSF52151">
    <property type="entry name" value="FabD/lysophospholipase-like"/>
    <property type="match status" value="1"/>
</dbReference>
<name>A0A9P8GCE1_AURME</name>
<evidence type="ECO:0000313" key="8">
    <source>
        <dbReference type="Proteomes" id="UP000767238"/>
    </source>
</evidence>
<protein>
    <submittedName>
        <fullName evidence="7">Patatin-domain-containing protein</fullName>
    </submittedName>
</protein>
<comment type="caution">
    <text evidence="3">Lacks conserved residue(s) required for the propagation of feature annotation.</text>
</comment>
<evidence type="ECO:0000256" key="3">
    <source>
        <dbReference type="PROSITE-ProRule" id="PRU01161"/>
    </source>
</evidence>
<evidence type="ECO:0000256" key="5">
    <source>
        <dbReference type="SAM" id="Phobius"/>
    </source>
</evidence>
<dbReference type="OrthoDB" id="10049244at2759"/>
<evidence type="ECO:0000256" key="2">
    <source>
        <dbReference type="ARBA" id="ARBA00023098"/>
    </source>
</evidence>
<dbReference type="PANTHER" id="PTHR35394:SF5">
    <property type="entry name" value="DUF3176 DOMAIN-CONTAINING PROTEIN"/>
    <property type="match status" value="1"/>
</dbReference>
<proteinExistence type="predicted"/>
<keyword evidence="5" id="KW-0472">Membrane</keyword>
<keyword evidence="5" id="KW-1133">Transmembrane helix</keyword>
<feature type="region of interest" description="Disordered" evidence="4">
    <location>
        <begin position="519"/>
        <end position="545"/>
    </location>
</feature>
<gene>
    <name evidence="7" type="ORF">KCV03_g7864</name>
</gene>
<keyword evidence="5" id="KW-0812">Transmembrane</keyword>
<feature type="transmembrane region" description="Helical" evidence="5">
    <location>
        <begin position="994"/>
        <end position="1016"/>
    </location>
</feature>
<dbReference type="Pfam" id="PF11815">
    <property type="entry name" value="DUF3336"/>
    <property type="match status" value="1"/>
</dbReference>
<evidence type="ECO:0000256" key="4">
    <source>
        <dbReference type="SAM" id="MobiDB-lite"/>
    </source>
</evidence>
<feature type="transmembrane region" description="Helical" evidence="5">
    <location>
        <begin position="600"/>
        <end position="625"/>
    </location>
</feature>
<accession>A0A9P8GCE1</accession>
<reference evidence="7" key="2">
    <citation type="submission" date="2021-08" db="EMBL/GenBank/DDBJ databases">
        <authorList>
            <person name="Gostincar C."/>
            <person name="Sun X."/>
            <person name="Song Z."/>
            <person name="Gunde-Cimerman N."/>
        </authorList>
    </citation>
    <scope>NUCLEOTIDE SEQUENCE</scope>
    <source>
        <strain evidence="7">EXF-8016</strain>
    </source>
</reference>
<keyword evidence="2" id="KW-0443">Lipid metabolism</keyword>
<feature type="domain" description="PNPLA" evidence="6">
    <location>
        <begin position="187"/>
        <end position="389"/>
    </location>
</feature>
<dbReference type="Pfam" id="PF11374">
    <property type="entry name" value="DUF3176"/>
    <property type="match status" value="1"/>
</dbReference>
<reference evidence="7" key="1">
    <citation type="journal article" date="2021" name="J Fungi (Basel)">
        <title>Virulence traits and population genomics of the black yeast Aureobasidium melanogenum.</title>
        <authorList>
            <person name="Cernosa A."/>
            <person name="Sun X."/>
            <person name="Gostincar C."/>
            <person name="Fang C."/>
            <person name="Gunde-Cimerman N."/>
            <person name="Song Z."/>
        </authorList>
    </citation>
    <scope>NUCLEOTIDE SEQUENCE</scope>
    <source>
        <strain evidence="7">EXF-8016</strain>
    </source>
</reference>